<dbReference type="RefSeq" id="XP_019023802.1">
    <property type="nucleotide sequence ID" value="XM_019171056.1"/>
</dbReference>
<dbReference type="Pfam" id="PF21711">
    <property type="entry name" value="DCTN5"/>
    <property type="match status" value="1"/>
</dbReference>
<evidence type="ECO:0000313" key="6">
    <source>
        <dbReference type="EMBL" id="GAO47463.1"/>
    </source>
</evidence>
<protein>
    <recommendedName>
        <fullName evidence="5">Dynactin subunit 5</fullName>
    </recommendedName>
</protein>
<comment type="similarity">
    <text evidence="4">Belongs to the dynactin subunits 5/6 family. Dynactin subunit 5 subfamily.</text>
</comment>
<dbReference type="PANTHER" id="PTHR46126:SF1">
    <property type="entry name" value="DYNACTIN SUBUNIT 5"/>
    <property type="match status" value="1"/>
</dbReference>
<dbReference type="Gene3D" id="2.160.10.10">
    <property type="entry name" value="Hexapeptide repeat proteins"/>
    <property type="match status" value="1"/>
</dbReference>
<comment type="caution">
    <text evidence="6">The sequence shown here is derived from an EMBL/GenBank/DDBJ whole genome shotgun (WGS) entry which is preliminary data.</text>
</comment>
<organism evidence="6 7">
    <name type="scientific">Saitoella complicata (strain BCRC 22490 / CBS 7301 / JCM 7358 / NBRC 10748 / NRRL Y-17804)</name>
    <dbReference type="NCBI Taxonomy" id="698492"/>
    <lineage>
        <taxon>Eukaryota</taxon>
        <taxon>Fungi</taxon>
        <taxon>Dikarya</taxon>
        <taxon>Ascomycota</taxon>
        <taxon>Taphrinomycotina</taxon>
        <taxon>Taphrinomycotina incertae sedis</taxon>
        <taxon>Saitoella</taxon>
    </lineage>
</organism>
<dbReference type="InterPro" id="IPR011004">
    <property type="entry name" value="Trimer_LpxA-like_sf"/>
</dbReference>
<evidence type="ECO:0000256" key="5">
    <source>
        <dbReference type="ARBA" id="ARBA00034865"/>
    </source>
</evidence>
<dbReference type="STRING" id="698492.A0A0E9NCD6"/>
<reference evidence="6 7" key="1">
    <citation type="journal article" date="2011" name="J. Gen. Appl. Microbiol.">
        <title>Draft genome sequencing of the enigmatic yeast Saitoella complicata.</title>
        <authorList>
            <person name="Nishida H."/>
            <person name="Hamamoto M."/>
            <person name="Sugiyama J."/>
        </authorList>
    </citation>
    <scope>NUCLEOTIDE SEQUENCE [LARGE SCALE GENOMIC DNA]</scope>
    <source>
        <strain evidence="6 7">NRRL Y-17804</strain>
    </source>
</reference>
<gene>
    <name evidence="6" type="ORF">G7K_1670-t1</name>
</gene>
<dbReference type="Proteomes" id="UP000033140">
    <property type="component" value="Unassembled WGS sequence"/>
</dbReference>
<dbReference type="CDD" id="cd03359">
    <property type="entry name" value="LbH_Dynactin_5"/>
    <property type="match status" value="1"/>
</dbReference>
<name>A0A0E9NCD6_SAICN</name>
<evidence type="ECO:0000256" key="4">
    <source>
        <dbReference type="ARBA" id="ARBA00034706"/>
    </source>
</evidence>
<dbReference type="EMBL" id="BACD03000009">
    <property type="protein sequence ID" value="GAO47463.1"/>
    <property type="molecule type" value="Genomic_DNA"/>
</dbReference>
<keyword evidence="3" id="KW-0206">Cytoskeleton</keyword>
<dbReference type="PANTHER" id="PTHR46126">
    <property type="entry name" value="DYNACTIN SUBUNIT 5"/>
    <property type="match status" value="1"/>
</dbReference>
<reference evidence="6 7" key="2">
    <citation type="journal article" date="2014" name="J. Gen. Appl. Microbiol.">
        <title>The early diverging ascomycetous budding yeast Saitoella complicata has three histone deacetylases belonging to the Clr6, Hos2, and Rpd3 lineages.</title>
        <authorList>
            <person name="Nishida H."/>
            <person name="Matsumoto T."/>
            <person name="Kondo S."/>
            <person name="Hamamoto M."/>
            <person name="Yoshikawa H."/>
        </authorList>
    </citation>
    <scope>NUCLEOTIDE SEQUENCE [LARGE SCALE GENOMIC DNA]</scope>
    <source>
        <strain evidence="6 7">NRRL Y-17804</strain>
    </source>
</reference>
<dbReference type="SUPFAM" id="SSF51161">
    <property type="entry name" value="Trimeric LpxA-like enzymes"/>
    <property type="match status" value="1"/>
</dbReference>
<accession>A0A0E9NCD6</accession>
<keyword evidence="7" id="KW-1185">Reference proteome</keyword>
<evidence type="ECO:0000256" key="3">
    <source>
        <dbReference type="ARBA" id="ARBA00023212"/>
    </source>
</evidence>
<evidence type="ECO:0000256" key="1">
    <source>
        <dbReference type="ARBA" id="ARBA00004245"/>
    </source>
</evidence>
<keyword evidence="2" id="KW-0963">Cytoplasm</keyword>
<dbReference type="GO" id="GO:0005869">
    <property type="term" value="C:dynactin complex"/>
    <property type="evidence" value="ECO:0007669"/>
    <property type="project" value="TreeGrafter"/>
</dbReference>
<dbReference type="OrthoDB" id="417208at2759"/>
<evidence type="ECO:0000313" key="7">
    <source>
        <dbReference type="Proteomes" id="UP000033140"/>
    </source>
</evidence>
<dbReference type="OMA" id="SQIHGTQ"/>
<sequence length="205" mass="21928">MASSQSGYIITDTGNKVSRKAEILGLRNIVLGGKTIIKPNVQIRGDLVRVSASGGGAISVAIGRYCLLDDGCLIKPPAKPYKGQLSYYPIKIGDHVHIGANTTIEAAQIGSNVIIGKNCIIGKFAIIKDCVRIDDNTHIPAGMVIPPLSLVSARRKGGPKPEDETGRYAGVIHGIGEVVEELPEVTQLLIDAETRDFYTAWKPEQ</sequence>
<reference evidence="6 7" key="3">
    <citation type="journal article" date="2015" name="Genome Announc.">
        <title>Draft Genome Sequence of the Archiascomycetous Yeast Saitoella complicata.</title>
        <authorList>
            <person name="Yamauchi K."/>
            <person name="Kondo S."/>
            <person name="Hamamoto M."/>
            <person name="Takahashi Y."/>
            <person name="Ogura Y."/>
            <person name="Hayashi T."/>
            <person name="Nishida H."/>
        </authorList>
    </citation>
    <scope>NUCLEOTIDE SEQUENCE [LARGE SCALE GENOMIC DNA]</scope>
    <source>
        <strain evidence="6 7">NRRL Y-17804</strain>
    </source>
</reference>
<dbReference type="AlphaFoldDB" id="A0A0E9NCD6"/>
<comment type="subcellular location">
    <subcellularLocation>
        <location evidence="1">Cytoplasm</location>
        <location evidence="1">Cytoskeleton</location>
    </subcellularLocation>
</comment>
<proteinExistence type="inferred from homology"/>
<dbReference type="InterPro" id="IPR047125">
    <property type="entry name" value="DCTN5"/>
</dbReference>
<evidence type="ECO:0000256" key="2">
    <source>
        <dbReference type="ARBA" id="ARBA00022490"/>
    </source>
</evidence>